<dbReference type="RefSeq" id="WP_089822268.1">
    <property type="nucleotide sequence ID" value="NZ_FODV01000003.1"/>
</dbReference>
<protein>
    <recommendedName>
        <fullName evidence="1">DUF7511 domain-containing protein</fullName>
    </recommendedName>
</protein>
<name>A0A1H8QH94_9EURY</name>
<dbReference type="Pfam" id="PF24351">
    <property type="entry name" value="DUF7511"/>
    <property type="match status" value="1"/>
</dbReference>
<organism evidence="2 3">
    <name type="scientific">Halogranum amylolyticum</name>
    <dbReference type="NCBI Taxonomy" id="660520"/>
    <lineage>
        <taxon>Archaea</taxon>
        <taxon>Methanobacteriati</taxon>
        <taxon>Methanobacteriota</taxon>
        <taxon>Stenosarchaea group</taxon>
        <taxon>Halobacteria</taxon>
        <taxon>Halobacteriales</taxon>
        <taxon>Haloferacaceae</taxon>
    </lineage>
</organism>
<accession>A0A1H8QH94</accession>
<dbReference type="Proteomes" id="UP000199126">
    <property type="component" value="Unassembled WGS sequence"/>
</dbReference>
<dbReference type="AlphaFoldDB" id="A0A1H8QH94"/>
<feature type="domain" description="DUF7511" evidence="1">
    <location>
        <begin position="28"/>
        <end position="73"/>
    </location>
</feature>
<reference evidence="3" key="1">
    <citation type="submission" date="2016-10" db="EMBL/GenBank/DDBJ databases">
        <authorList>
            <person name="Varghese N."/>
            <person name="Submissions S."/>
        </authorList>
    </citation>
    <scope>NUCLEOTIDE SEQUENCE [LARGE SCALE GENOMIC DNA]</scope>
    <source>
        <strain evidence="3">CGMCC 1.10121</strain>
    </source>
</reference>
<gene>
    <name evidence="2" type="ORF">SAMN04487948_103126</name>
</gene>
<dbReference type="InterPro" id="IPR055933">
    <property type="entry name" value="DUF7511"/>
</dbReference>
<evidence type="ECO:0000259" key="1">
    <source>
        <dbReference type="Pfam" id="PF24351"/>
    </source>
</evidence>
<dbReference type="OrthoDB" id="186853at2157"/>
<evidence type="ECO:0000313" key="3">
    <source>
        <dbReference type="Proteomes" id="UP000199126"/>
    </source>
</evidence>
<keyword evidence="3" id="KW-1185">Reference proteome</keyword>
<evidence type="ECO:0000313" key="2">
    <source>
        <dbReference type="EMBL" id="SEO53589.1"/>
    </source>
</evidence>
<proteinExistence type="predicted"/>
<sequence length="73" mass="8080">MSTPDNSTEAESSAPRRAGLNRWPVFDVEYVIESSETGHDQCTLYPREVDDDDIVGAWIAADEGSYVSLAETR</sequence>
<dbReference type="EMBL" id="FODV01000003">
    <property type="protein sequence ID" value="SEO53589.1"/>
    <property type="molecule type" value="Genomic_DNA"/>
</dbReference>